<accession>B3DZ32</accession>
<evidence type="ECO:0000313" key="2">
    <source>
        <dbReference type="Proteomes" id="UP000009149"/>
    </source>
</evidence>
<gene>
    <name evidence="1" type="ordered locus">Minf_2070</name>
</gene>
<dbReference type="AlphaFoldDB" id="B3DZ32"/>
<sequence length="33" mass="3743">MHQGIPTPYKGSWELIDGAERHIPWKLGQANIV</sequence>
<reference evidence="1 2" key="1">
    <citation type="journal article" date="2008" name="Biol. Direct">
        <title>Complete genome sequence of the extremely acidophilic methanotroph isolate V4, Methylacidiphilum infernorum, a representative of the bacterial phylum Verrucomicrobia.</title>
        <authorList>
            <person name="Hou S."/>
            <person name="Makarova K.S."/>
            <person name="Saw J.H."/>
            <person name="Senin P."/>
            <person name="Ly B.V."/>
            <person name="Zhou Z."/>
            <person name="Ren Y."/>
            <person name="Wang J."/>
            <person name="Galperin M.Y."/>
            <person name="Omelchenko M.V."/>
            <person name="Wolf Y.I."/>
            <person name="Yutin N."/>
            <person name="Koonin E.V."/>
            <person name="Stott M.B."/>
            <person name="Mountain B.W."/>
            <person name="Crowe M.A."/>
            <person name="Smirnova A.V."/>
            <person name="Dunfield P.F."/>
            <person name="Feng L."/>
            <person name="Wang L."/>
            <person name="Alam M."/>
        </authorList>
    </citation>
    <scope>NUCLEOTIDE SEQUENCE [LARGE SCALE GENOMIC DNA]</scope>
    <source>
        <strain evidence="2">Isolate V4</strain>
    </source>
</reference>
<proteinExistence type="predicted"/>
<name>B3DZ32_METI4</name>
<dbReference type="HOGENOM" id="CLU_3382677_0_0_0"/>
<dbReference type="Proteomes" id="UP000009149">
    <property type="component" value="Chromosome"/>
</dbReference>
<protein>
    <submittedName>
        <fullName evidence="1">Uncharacterized protein</fullName>
    </submittedName>
</protein>
<evidence type="ECO:0000313" key="1">
    <source>
        <dbReference type="EMBL" id="ACD84124.1"/>
    </source>
</evidence>
<dbReference type="KEGG" id="min:Minf_2070"/>
<dbReference type="STRING" id="481448.Minf_2070"/>
<organism evidence="1 2">
    <name type="scientific">Methylacidiphilum infernorum (isolate V4)</name>
    <name type="common">Methylokorus infernorum (strain V4)</name>
    <dbReference type="NCBI Taxonomy" id="481448"/>
    <lineage>
        <taxon>Bacteria</taxon>
        <taxon>Pseudomonadati</taxon>
        <taxon>Verrucomicrobiota</taxon>
        <taxon>Methylacidiphilae</taxon>
        <taxon>Methylacidiphilales</taxon>
        <taxon>Methylacidiphilaceae</taxon>
        <taxon>Methylacidiphilum (ex Ratnadevi et al. 2023)</taxon>
    </lineage>
</organism>
<dbReference type="EMBL" id="CP000975">
    <property type="protein sequence ID" value="ACD84124.1"/>
    <property type="molecule type" value="Genomic_DNA"/>
</dbReference>